<keyword evidence="1" id="KW-1133">Transmembrane helix</keyword>
<protein>
    <submittedName>
        <fullName evidence="2">Uncharacterized protein</fullName>
    </submittedName>
</protein>
<organism evidence="2 3">
    <name type="scientific">Halomarina rubra</name>
    <dbReference type="NCBI Taxonomy" id="2071873"/>
    <lineage>
        <taxon>Archaea</taxon>
        <taxon>Methanobacteriati</taxon>
        <taxon>Methanobacteriota</taxon>
        <taxon>Stenosarchaea group</taxon>
        <taxon>Halobacteria</taxon>
        <taxon>Halobacteriales</taxon>
        <taxon>Natronomonadaceae</taxon>
        <taxon>Halomarina</taxon>
    </lineage>
</organism>
<keyword evidence="3" id="KW-1185">Reference proteome</keyword>
<keyword evidence="1" id="KW-0812">Transmembrane</keyword>
<reference evidence="2 3" key="1">
    <citation type="journal article" date="2019" name="Int. J. Syst. Evol. Microbiol.">
        <title>The Global Catalogue of Microorganisms (GCM) 10K type strain sequencing project: providing services to taxonomists for standard genome sequencing and annotation.</title>
        <authorList>
            <consortium name="The Broad Institute Genomics Platform"/>
            <consortium name="The Broad Institute Genome Sequencing Center for Infectious Disease"/>
            <person name="Wu L."/>
            <person name="Ma J."/>
        </authorList>
    </citation>
    <scope>NUCLEOTIDE SEQUENCE [LARGE SCALE GENOMIC DNA]</scope>
    <source>
        <strain evidence="2 3">CGMCC 1.12563</strain>
    </source>
</reference>
<dbReference type="EMBL" id="JBHUDC010000008">
    <property type="protein sequence ID" value="MFD1515569.1"/>
    <property type="molecule type" value="Genomic_DNA"/>
</dbReference>
<keyword evidence="1" id="KW-0472">Membrane</keyword>
<evidence type="ECO:0000313" key="3">
    <source>
        <dbReference type="Proteomes" id="UP001597187"/>
    </source>
</evidence>
<name>A0ABD6B0N0_9EURY</name>
<evidence type="ECO:0000256" key="1">
    <source>
        <dbReference type="SAM" id="Phobius"/>
    </source>
</evidence>
<evidence type="ECO:0000313" key="2">
    <source>
        <dbReference type="EMBL" id="MFD1515569.1"/>
    </source>
</evidence>
<dbReference type="AlphaFoldDB" id="A0ABD6B0N0"/>
<dbReference type="Proteomes" id="UP001597187">
    <property type="component" value="Unassembled WGS sequence"/>
</dbReference>
<proteinExistence type="predicted"/>
<dbReference type="RefSeq" id="WP_250875481.1">
    <property type="nucleotide sequence ID" value="NZ_JALXFV010000008.1"/>
</dbReference>
<comment type="caution">
    <text evidence="2">The sequence shown here is derived from an EMBL/GenBank/DDBJ whole genome shotgun (WGS) entry which is preliminary data.</text>
</comment>
<accession>A0ABD6B0N0</accession>
<gene>
    <name evidence="2" type="ORF">ACFSBT_20010</name>
</gene>
<feature type="transmembrane region" description="Helical" evidence="1">
    <location>
        <begin position="88"/>
        <end position="106"/>
    </location>
</feature>
<sequence length="116" mass="13248">MRGAQPLVSAAALDRVRVLPPGRRVTMSREGDVLPPGFAHSPFSIPWTARRVYREVSATDALVLAVFEDRVVVRRERFHPMAHPLRHLLFDRFAVVVVFLVAWLVASRRRGNDPRR</sequence>